<dbReference type="Gene3D" id="3.40.50.980">
    <property type="match status" value="1"/>
</dbReference>
<feature type="domain" description="AMP-dependent synthetase/ligase" evidence="2">
    <location>
        <begin position="28"/>
        <end position="388"/>
    </location>
</feature>
<dbReference type="GO" id="GO:0016878">
    <property type="term" value="F:acid-thiol ligase activity"/>
    <property type="evidence" value="ECO:0007669"/>
    <property type="project" value="TreeGrafter"/>
</dbReference>
<dbReference type="InterPro" id="IPR000873">
    <property type="entry name" value="AMP-dep_synth/lig_dom"/>
</dbReference>
<dbReference type="Gene3D" id="3.40.50.12820">
    <property type="match status" value="1"/>
</dbReference>
<dbReference type="Gene3D" id="2.30.38.10">
    <property type="entry name" value="Luciferase, Domain 3"/>
    <property type="match status" value="1"/>
</dbReference>
<evidence type="ECO:0000259" key="2">
    <source>
        <dbReference type="Pfam" id="PF00501"/>
    </source>
</evidence>
<evidence type="ECO:0000313" key="5">
    <source>
        <dbReference type="EMBL" id="NEY80296.1"/>
    </source>
</evidence>
<protein>
    <submittedName>
        <fullName evidence="5">Benzoate-CoA ligase family protein</fullName>
    </submittedName>
</protein>
<dbReference type="Gene3D" id="3.30.300.30">
    <property type="match status" value="1"/>
</dbReference>
<dbReference type="GO" id="GO:0016405">
    <property type="term" value="F:CoA-ligase activity"/>
    <property type="evidence" value="ECO:0007669"/>
    <property type="project" value="InterPro"/>
</dbReference>
<evidence type="ECO:0000313" key="6">
    <source>
        <dbReference type="Proteomes" id="UP000472971"/>
    </source>
</evidence>
<dbReference type="RefSeq" id="WP_163239567.1">
    <property type="nucleotide sequence ID" value="NZ_JAAIWN010000003.1"/>
</dbReference>
<comment type="caution">
    <text evidence="5">The sequence shown here is derived from an EMBL/GenBank/DDBJ whole genome shotgun (WGS) entry which is preliminary data.</text>
</comment>
<dbReference type="InterPro" id="IPR045851">
    <property type="entry name" value="AMP-bd_C_sf"/>
</dbReference>
<sequence length="525" mass="59402">MIDAVYQYKGLKQLYNAAHRFIEQNIQKGFGNKVAIDCDKEQVTYETLLLKVNQFGNALKNIGIEPESRLLLLTYDSPEFIISFFGAVKIGAVPIPVNTMMKPDDYEYFLNHSRAKVLVVHAELWEKIKLYRERFVFLKEVIVIEGDETVGAHCYHFDDLLHVASNELITEKTTLEDAAFWLYSSGSTGEPKGVVHLQRSMEKAFDNYARQVLNIDENDRTFSVSKLFFAYGLGNGMYFPLGAGGTTILLKDRPTPEKVFKTIADKKPTIFFGVPTHYGAMIHYVEKTGKIPDLSSVRVCVSAGESLPAIFVEKWKELFNIDILDGIGSTEALHIFLSNYSGDVKPGSSGKVVPGYDAKIVNDDFLQAATNEIGDLVIKGKSITAGYWCNTKETHRKFYGEWMYTGDKYYQDQDGYFWYCGRSDDMLKVGGIWVSPIEIETTLLQHDVVLEVAVIGIEDEHNLVYPKAFVVLKDGIEPTESLKNELKNDVKATLAPYKYPREIEFLPELPKTATGKVQRFRLRSK</sequence>
<name>A0A6B3VXN8_9BACI</name>
<dbReference type="PANTHER" id="PTHR43352">
    <property type="entry name" value="ACETYL-COA SYNTHETASE"/>
    <property type="match status" value="1"/>
</dbReference>
<dbReference type="Pfam" id="PF00501">
    <property type="entry name" value="AMP-binding"/>
    <property type="match status" value="1"/>
</dbReference>
<proteinExistence type="predicted"/>
<dbReference type="Proteomes" id="UP000570010">
    <property type="component" value="Unassembled WGS sequence"/>
</dbReference>
<feature type="domain" description="AMP-binding enzyme C-terminal" evidence="3">
    <location>
        <begin position="438"/>
        <end position="516"/>
    </location>
</feature>
<reference evidence="4 7" key="2">
    <citation type="submission" date="2020-07" db="EMBL/GenBank/DDBJ databases">
        <authorList>
            <person name="Feng H."/>
        </authorList>
    </citation>
    <scope>NUCLEOTIDE SEQUENCE [LARGE SCALE GENOMIC DNA]</scope>
    <source>
        <strain evidence="7">s-12</strain>
        <strain evidence="4">S-12</strain>
    </source>
</reference>
<dbReference type="Pfam" id="PF13193">
    <property type="entry name" value="AMP-binding_C"/>
    <property type="match status" value="1"/>
</dbReference>
<dbReference type="EMBL" id="JACEIO010000003">
    <property type="protein sequence ID" value="MBA4535921.1"/>
    <property type="molecule type" value="Genomic_DNA"/>
</dbReference>
<dbReference type="GO" id="GO:0044550">
    <property type="term" value="P:secondary metabolite biosynthetic process"/>
    <property type="evidence" value="ECO:0007669"/>
    <property type="project" value="TreeGrafter"/>
</dbReference>
<keyword evidence="1 5" id="KW-0436">Ligase</keyword>
<dbReference type="NCBIfam" id="TIGR02262">
    <property type="entry name" value="benz_CoA_lig"/>
    <property type="match status" value="1"/>
</dbReference>
<accession>A0A6B3VXN8</accession>
<dbReference type="EMBL" id="JAAIWN010000003">
    <property type="protein sequence ID" value="NEY80296.1"/>
    <property type="molecule type" value="Genomic_DNA"/>
</dbReference>
<dbReference type="AlphaFoldDB" id="A0A6B3VXN8"/>
<gene>
    <name evidence="5" type="ORF">G4D64_01880</name>
    <name evidence="4" type="ORF">H1Z61_01885</name>
</gene>
<organism evidence="5 6">
    <name type="scientific">Bacillus aquiflavi</name>
    <dbReference type="NCBI Taxonomy" id="2672567"/>
    <lineage>
        <taxon>Bacteria</taxon>
        <taxon>Bacillati</taxon>
        <taxon>Bacillota</taxon>
        <taxon>Bacilli</taxon>
        <taxon>Bacillales</taxon>
        <taxon>Bacillaceae</taxon>
        <taxon>Bacillus</taxon>
    </lineage>
</organism>
<dbReference type="SUPFAM" id="SSF56801">
    <property type="entry name" value="Acetyl-CoA synthetase-like"/>
    <property type="match status" value="1"/>
</dbReference>
<evidence type="ECO:0000256" key="1">
    <source>
        <dbReference type="ARBA" id="ARBA00022598"/>
    </source>
</evidence>
<dbReference type="GO" id="GO:0005524">
    <property type="term" value="F:ATP binding"/>
    <property type="evidence" value="ECO:0007669"/>
    <property type="project" value="InterPro"/>
</dbReference>
<keyword evidence="6" id="KW-1185">Reference proteome</keyword>
<dbReference type="InterPro" id="IPR011957">
    <property type="entry name" value="Benz_CoA_lig"/>
</dbReference>
<evidence type="ECO:0000259" key="3">
    <source>
        <dbReference type="Pfam" id="PF13193"/>
    </source>
</evidence>
<dbReference type="InterPro" id="IPR025110">
    <property type="entry name" value="AMP-bd_C"/>
</dbReference>
<dbReference type="Proteomes" id="UP000472971">
    <property type="component" value="Unassembled WGS sequence"/>
</dbReference>
<evidence type="ECO:0000313" key="4">
    <source>
        <dbReference type="EMBL" id="MBA4535921.1"/>
    </source>
</evidence>
<evidence type="ECO:0000313" key="7">
    <source>
        <dbReference type="Proteomes" id="UP000570010"/>
    </source>
</evidence>
<dbReference type="PANTHER" id="PTHR43352:SF1">
    <property type="entry name" value="ANTHRANILATE--COA LIGASE"/>
    <property type="match status" value="1"/>
</dbReference>
<reference evidence="5 6" key="1">
    <citation type="submission" date="2020-02" db="EMBL/GenBank/DDBJ databases">
        <title>Bacillus aquiflavi sp. nov., isolated from yellow water of strong flavor Chinese baijiu in Yibin region of China.</title>
        <authorList>
            <person name="Xie J."/>
        </authorList>
    </citation>
    <scope>NUCLEOTIDE SEQUENCE [LARGE SCALE GENOMIC DNA]</scope>
    <source>
        <strain evidence="5 6">3H-10</strain>
    </source>
</reference>